<evidence type="ECO:0000313" key="2">
    <source>
        <dbReference type="Proteomes" id="UP000177876"/>
    </source>
</evidence>
<accession>A0A1F2WSA0</accession>
<sequence length="127" mass="15101">MTPRELAEKIAYLLLERGHLYDEDIKAVFSIDDFELIKAKNILCRYYGIAVEKWHKDQEENRQAIFLSGDFDQADATELIAKVFHDPTFKTRRQTKEEERKLEIKGEVRELFNHLKEEWGDQFQHSG</sequence>
<reference evidence="1 2" key="1">
    <citation type="journal article" date="2016" name="Nat. Commun.">
        <title>Thousands of microbial genomes shed light on interconnected biogeochemical processes in an aquifer system.</title>
        <authorList>
            <person name="Anantharaman K."/>
            <person name="Brown C.T."/>
            <person name="Hug L.A."/>
            <person name="Sharon I."/>
            <person name="Castelle C.J."/>
            <person name="Probst A.J."/>
            <person name="Thomas B.C."/>
            <person name="Singh A."/>
            <person name="Wilkins M.J."/>
            <person name="Karaoz U."/>
            <person name="Brodie E.L."/>
            <person name="Williams K.H."/>
            <person name="Hubbard S.S."/>
            <person name="Banfield J.F."/>
        </authorList>
    </citation>
    <scope>NUCLEOTIDE SEQUENCE [LARGE SCALE GENOMIC DNA]</scope>
</reference>
<evidence type="ECO:0000313" key="1">
    <source>
        <dbReference type="EMBL" id="OFW59729.1"/>
    </source>
</evidence>
<proteinExistence type="predicted"/>
<dbReference type="EMBL" id="MELK01000011">
    <property type="protein sequence ID" value="OFW59729.1"/>
    <property type="molecule type" value="Genomic_DNA"/>
</dbReference>
<comment type="caution">
    <text evidence="1">The sequence shown here is derived from an EMBL/GenBank/DDBJ whole genome shotgun (WGS) entry which is preliminary data.</text>
</comment>
<protein>
    <submittedName>
        <fullName evidence="1">Uncharacterized protein</fullName>
    </submittedName>
</protein>
<name>A0A1F2WSA0_9ACTN</name>
<organism evidence="1 2">
    <name type="scientific">Candidatus Solincola sediminis</name>
    <dbReference type="NCBI Taxonomy" id="1797199"/>
    <lineage>
        <taxon>Bacteria</taxon>
        <taxon>Bacillati</taxon>
        <taxon>Actinomycetota</taxon>
        <taxon>Candidatus Geothermincolia</taxon>
        <taxon>Candidatus Geothermincolales</taxon>
        <taxon>Candidatus Geothermincolaceae</taxon>
        <taxon>Candidatus Solincola</taxon>
    </lineage>
</organism>
<dbReference type="Proteomes" id="UP000177876">
    <property type="component" value="Unassembled WGS sequence"/>
</dbReference>
<gene>
    <name evidence="1" type="ORF">A2Y75_04965</name>
</gene>
<dbReference type="AlphaFoldDB" id="A0A1F2WSA0"/>